<reference evidence="2" key="1">
    <citation type="submission" date="2020-09" db="EMBL/GenBank/DDBJ databases">
        <title>New species isolated from human feces.</title>
        <authorList>
            <person name="Kitahara M."/>
            <person name="Shigeno Y."/>
            <person name="Shime M."/>
            <person name="Matsumoto Y."/>
            <person name="Nakamura S."/>
            <person name="Motooka D."/>
            <person name="Fukuoka S."/>
            <person name="Nishikawa H."/>
            <person name="Benno Y."/>
        </authorList>
    </citation>
    <scope>NUCLEOTIDE SEQUENCE</scope>
    <source>
        <strain evidence="2">MM35</strain>
    </source>
</reference>
<organism evidence="2 3">
    <name type="scientific">Vescimonas fastidiosa</name>
    <dbReference type="NCBI Taxonomy" id="2714353"/>
    <lineage>
        <taxon>Bacteria</taxon>
        <taxon>Bacillati</taxon>
        <taxon>Bacillota</taxon>
        <taxon>Clostridia</taxon>
        <taxon>Eubacteriales</taxon>
        <taxon>Oscillospiraceae</taxon>
        <taxon>Vescimonas</taxon>
    </lineage>
</organism>
<keyword evidence="3" id="KW-1185">Reference proteome</keyword>
<evidence type="ECO:0000313" key="2">
    <source>
        <dbReference type="EMBL" id="BCK78254.1"/>
    </source>
</evidence>
<accession>A0A810PQP3</accession>
<evidence type="ECO:0000256" key="1">
    <source>
        <dbReference type="SAM" id="MobiDB-lite"/>
    </source>
</evidence>
<proteinExistence type="predicted"/>
<dbReference type="AlphaFoldDB" id="A0A810PQP3"/>
<dbReference type="Proteomes" id="UP000681343">
    <property type="component" value="Chromosome"/>
</dbReference>
<sequence>MSTNFRTRMFGGFDREDVVAYIKKITQENQAQLEKLTQQNQALSQENDGLRQEVAALRSRLDSYESSSREKDELSQQNQRLAQENRDLQDAMREMEERCGLLQEQADEYAKIRDHIAEIEISAHRRTEEFRAQAIQRIHTLVAQQRSWCNENRVRYEELLQRFAEKLETAKNVVQESDLSGFGEMLTALDELDKELDR</sequence>
<dbReference type="EMBL" id="AP023415">
    <property type="protein sequence ID" value="BCK78254.1"/>
    <property type="molecule type" value="Genomic_DNA"/>
</dbReference>
<protein>
    <submittedName>
        <fullName evidence="2">Uncharacterized protein</fullName>
    </submittedName>
</protein>
<evidence type="ECO:0000313" key="3">
    <source>
        <dbReference type="Proteomes" id="UP000681343"/>
    </source>
</evidence>
<gene>
    <name evidence="2" type="ORF">MM35RIKEN_04460</name>
</gene>
<feature type="region of interest" description="Disordered" evidence="1">
    <location>
        <begin position="61"/>
        <end position="81"/>
    </location>
</feature>
<dbReference type="KEGG" id="vfa:MM35RIKEN_04460"/>
<feature type="compositionally biased region" description="Basic and acidic residues" evidence="1">
    <location>
        <begin position="61"/>
        <end position="74"/>
    </location>
</feature>
<dbReference type="RefSeq" id="WP_212818893.1">
    <property type="nucleotide sequence ID" value="NZ_AP023415.1"/>
</dbReference>
<name>A0A810PQP3_9FIRM</name>